<organism evidence="1 2">
    <name type="scientific">Streptomyces xiamenensis</name>
    <dbReference type="NCBI Taxonomy" id="408015"/>
    <lineage>
        <taxon>Bacteria</taxon>
        <taxon>Bacillati</taxon>
        <taxon>Actinomycetota</taxon>
        <taxon>Actinomycetes</taxon>
        <taxon>Kitasatosporales</taxon>
        <taxon>Streptomycetaceae</taxon>
        <taxon>Streptomyces</taxon>
    </lineage>
</organism>
<dbReference type="EMBL" id="CP009922">
    <property type="protein sequence ID" value="AKG44171.1"/>
    <property type="molecule type" value="Genomic_DNA"/>
</dbReference>
<gene>
    <name evidence="1" type="ORF">SXIM_27870</name>
</gene>
<dbReference type="RefSeq" id="WP_168222767.1">
    <property type="nucleotide sequence ID" value="NZ_CP009922.3"/>
</dbReference>
<evidence type="ECO:0000313" key="2">
    <source>
        <dbReference type="Proteomes" id="UP000034034"/>
    </source>
</evidence>
<accession>A0A0F7CP75</accession>
<dbReference type="HOGENOM" id="CLU_2977544_0_0_11"/>
<protein>
    <submittedName>
        <fullName evidence="1">Uncharacterized protein</fullName>
    </submittedName>
</protein>
<dbReference type="KEGG" id="sxi:SXIM_27870"/>
<proteinExistence type="predicted"/>
<keyword evidence="2" id="KW-1185">Reference proteome</keyword>
<dbReference type="Proteomes" id="UP000034034">
    <property type="component" value="Chromosome"/>
</dbReference>
<dbReference type="AlphaFoldDB" id="A0A0F7CP75"/>
<reference evidence="1" key="1">
    <citation type="submission" date="2019-08" db="EMBL/GenBank/DDBJ databases">
        <title>Complete genome sequence of a mangrove-derived Streptomyces xiamenensis.</title>
        <authorList>
            <person name="Xu J."/>
        </authorList>
    </citation>
    <scope>NUCLEOTIDE SEQUENCE</scope>
    <source>
        <strain evidence="1">318</strain>
    </source>
</reference>
<name>A0A0F7CP75_9ACTN</name>
<dbReference type="PATRIC" id="fig|408015.6.peg.2824"/>
<sequence>MSGERQRPEKEPEIGSVVRDTVRDLTGRVMDHQVGWVWLRPEGGGREWCVLPEDVEAL</sequence>
<dbReference type="STRING" id="408015.SXIM_27870"/>
<evidence type="ECO:0000313" key="1">
    <source>
        <dbReference type="EMBL" id="AKG44171.1"/>
    </source>
</evidence>